<organism evidence="1 2">
    <name type="scientific">Litoreibacter ascidiaceicola</name>
    <dbReference type="NCBI Taxonomy" id="1486859"/>
    <lineage>
        <taxon>Bacteria</taxon>
        <taxon>Pseudomonadati</taxon>
        <taxon>Pseudomonadota</taxon>
        <taxon>Alphaproteobacteria</taxon>
        <taxon>Rhodobacterales</taxon>
        <taxon>Roseobacteraceae</taxon>
        <taxon>Litoreibacter</taxon>
    </lineage>
</organism>
<sequence>MLTLTPEMKSALNDEAHKKNDHQFALRLKDWSPSRFEAISDTQLSEQVGYARRIAASFGVQAPLMRARWVMIHTCLAPDFWRNEAVY</sequence>
<protein>
    <submittedName>
        <fullName evidence="1">Uncharacterized protein</fullName>
    </submittedName>
</protein>
<reference evidence="2" key="1">
    <citation type="submission" date="2016-11" db="EMBL/GenBank/DDBJ databases">
        <authorList>
            <person name="Varghese N."/>
            <person name="Submissions S."/>
        </authorList>
    </citation>
    <scope>NUCLEOTIDE SEQUENCE [LARGE SCALE GENOMIC DNA]</scope>
    <source>
        <strain evidence="2">DSM 100566</strain>
    </source>
</reference>
<dbReference type="EMBL" id="FQUV01000002">
    <property type="protein sequence ID" value="SHE74374.1"/>
    <property type="molecule type" value="Genomic_DNA"/>
</dbReference>
<evidence type="ECO:0000313" key="2">
    <source>
        <dbReference type="Proteomes" id="UP000184144"/>
    </source>
</evidence>
<evidence type="ECO:0000313" key="1">
    <source>
        <dbReference type="EMBL" id="SHE74374.1"/>
    </source>
</evidence>
<keyword evidence="2" id="KW-1185">Reference proteome</keyword>
<gene>
    <name evidence="1" type="ORF">SAMN05444273_102437</name>
</gene>
<dbReference type="Proteomes" id="UP000184144">
    <property type="component" value="Unassembled WGS sequence"/>
</dbReference>
<proteinExistence type="predicted"/>
<dbReference type="AlphaFoldDB" id="A0A1M4VZA2"/>
<dbReference type="STRING" id="1486859.SAMN05444273_102437"/>
<name>A0A1M4VZA2_9RHOB</name>
<dbReference type="RefSeq" id="WP_073141365.1">
    <property type="nucleotide sequence ID" value="NZ_FQUV01000002.1"/>
</dbReference>
<accession>A0A1M4VZA2</accession>